<evidence type="ECO:0000313" key="1">
    <source>
        <dbReference type="EMBL" id="SFO63929.1"/>
    </source>
</evidence>
<keyword evidence="2" id="KW-1185">Reference proteome</keyword>
<dbReference type="RefSeq" id="WP_091688896.1">
    <property type="nucleotide sequence ID" value="NZ_BAABFM010000068.1"/>
</dbReference>
<dbReference type="OrthoDB" id="1705985at2"/>
<dbReference type="STRING" id="1527.SAMN04489757_1532"/>
<reference evidence="1 2" key="1">
    <citation type="submission" date="2016-10" db="EMBL/GenBank/DDBJ databases">
        <authorList>
            <person name="de Groot N.N."/>
        </authorList>
    </citation>
    <scope>NUCLEOTIDE SEQUENCE [LARGE SCALE GENOMIC DNA]</scope>
    <source>
        <strain evidence="1 2">DSM 1283</strain>
    </source>
</reference>
<gene>
    <name evidence="1" type="ORF">SAMN04489757_1532</name>
</gene>
<organism evidence="1 2">
    <name type="scientific">Anaerocolumna aminovalerica</name>
    <dbReference type="NCBI Taxonomy" id="1527"/>
    <lineage>
        <taxon>Bacteria</taxon>
        <taxon>Bacillati</taxon>
        <taxon>Bacillota</taxon>
        <taxon>Clostridia</taxon>
        <taxon>Lachnospirales</taxon>
        <taxon>Lachnospiraceae</taxon>
        <taxon>Anaerocolumna</taxon>
    </lineage>
</organism>
<accession>A0A1I5IU37</accession>
<evidence type="ECO:0000313" key="2">
    <source>
        <dbReference type="Proteomes" id="UP000198806"/>
    </source>
</evidence>
<evidence type="ECO:0008006" key="3">
    <source>
        <dbReference type="Google" id="ProtNLM"/>
    </source>
</evidence>
<proteinExistence type="predicted"/>
<dbReference type="SUPFAM" id="SSF52768">
    <property type="entry name" value="Arginase/deacetylase"/>
    <property type="match status" value="1"/>
</dbReference>
<dbReference type="Proteomes" id="UP000198806">
    <property type="component" value="Unassembled WGS sequence"/>
</dbReference>
<sequence>MINLLSIDWDYFIDTSNETRNTCFPDTPDDILTEDMRKEIWEPFYETYDIKDIGILDNKFENLKELIRYIKSYNKNTVKYVNDSHRYMYELVYKFLEVRKSKLVRVFNIDHHHDMYQYRKPNEKINCGNWAEMLQEELGENFDYNWIKREDSEEYNFWGKIDYNESSLEELYKIDFDGIYLCRSGAWSPPHLDDAFLELKSYIVES</sequence>
<name>A0A1I5IU37_9FIRM</name>
<dbReference type="EMBL" id="FOWD01000053">
    <property type="protein sequence ID" value="SFO63929.1"/>
    <property type="molecule type" value="Genomic_DNA"/>
</dbReference>
<protein>
    <recommendedName>
        <fullName evidence="3">Arginase family protein</fullName>
    </recommendedName>
</protein>
<dbReference type="AlphaFoldDB" id="A0A1I5IU37"/>
<dbReference type="InterPro" id="IPR023696">
    <property type="entry name" value="Ureohydrolase_dom_sf"/>
</dbReference>